<protein>
    <submittedName>
        <fullName evidence="2">Uncharacterized protein</fullName>
    </submittedName>
</protein>
<evidence type="ECO:0000313" key="3">
    <source>
        <dbReference type="Proteomes" id="UP000299102"/>
    </source>
</evidence>
<gene>
    <name evidence="2" type="ORF">EVAR_28139_1</name>
</gene>
<reference evidence="2 3" key="1">
    <citation type="journal article" date="2019" name="Commun. Biol.">
        <title>The bagworm genome reveals a unique fibroin gene that provides high tensile strength.</title>
        <authorList>
            <person name="Kono N."/>
            <person name="Nakamura H."/>
            <person name="Ohtoshi R."/>
            <person name="Tomita M."/>
            <person name="Numata K."/>
            <person name="Arakawa K."/>
        </authorList>
    </citation>
    <scope>NUCLEOTIDE SEQUENCE [LARGE SCALE GENOMIC DNA]</scope>
</reference>
<organism evidence="2 3">
    <name type="scientific">Eumeta variegata</name>
    <name type="common">Bagworm moth</name>
    <name type="synonym">Eumeta japonica</name>
    <dbReference type="NCBI Taxonomy" id="151549"/>
    <lineage>
        <taxon>Eukaryota</taxon>
        <taxon>Metazoa</taxon>
        <taxon>Ecdysozoa</taxon>
        <taxon>Arthropoda</taxon>
        <taxon>Hexapoda</taxon>
        <taxon>Insecta</taxon>
        <taxon>Pterygota</taxon>
        <taxon>Neoptera</taxon>
        <taxon>Endopterygota</taxon>
        <taxon>Lepidoptera</taxon>
        <taxon>Glossata</taxon>
        <taxon>Ditrysia</taxon>
        <taxon>Tineoidea</taxon>
        <taxon>Psychidae</taxon>
        <taxon>Oiketicinae</taxon>
        <taxon>Eumeta</taxon>
    </lineage>
</organism>
<sequence>MFNVGWQRLGPENGVLPAVQQSINVRAGAGVRHPIYRRRTERRARSRSRRVCGRSGSGDSPQIGPFAPRVDLAAIRIVRRRFAPTEENIGLYLYRNLVNVDGNDCLYRFASLSFMIFSLRVEGDIKPNERHAPACVECVRLSRIKKPPMQHIGWLLSVAPINWGFEDFVYRGRSAWDAVGA</sequence>
<evidence type="ECO:0000256" key="1">
    <source>
        <dbReference type="SAM" id="MobiDB-lite"/>
    </source>
</evidence>
<dbReference type="AlphaFoldDB" id="A0A4C1VCC3"/>
<name>A0A4C1VCC3_EUMVA</name>
<evidence type="ECO:0000313" key="2">
    <source>
        <dbReference type="EMBL" id="GBP36798.1"/>
    </source>
</evidence>
<feature type="compositionally biased region" description="Basic residues" evidence="1">
    <location>
        <begin position="40"/>
        <end position="52"/>
    </location>
</feature>
<accession>A0A4C1VCC3</accession>
<comment type="caution">
    <text evidence="2">The sequence shown here is derived from an EMBL/GenBank/DDBJ whole genome shotgun (WGS) entry which is preliminary data.</text>
</comment>
<feature type="region of interest" description="Disordered" evidence="1">
    <location>
        <begin position="40"/>
        <end position="60"/>
    </location>
</feature>
<keyword evidence="3" id="KW-1185">Reference proteome</keyword>
<dbReference type="Proteomes" id="UP000299102">
    <property type="component" value="Unassembled WGS sequence"/>
</dbReference>
<dbReference type="EMBL" id="BGZK01000323">
    <property type="protein sequence ID" value="GBP36798.1"/>
    <property type="molecule type" value="Genomic_DNA"/>
</dbReference>
<proteinExistence type="predicted"/>